<dbReference type="Pfam" id="PF00213">
    <property type="entry name" value="OSCP"/>
    <property type="match status" value="1"/>
</dbReference>
<comment type="similarity">
    <text evidence="7">Belongs to the ATPase delta chain family.</text>
</comment>
<evidence type="ECO:0000313" key="9">
    <source>
        <dbReference type="Proteomes" id="UP001220962"/>
    </source>
</evidence>
<evidence type="ECO:0000256" key="7">
    <source>
        <dbReference type="HAMAP-Rule" id="MF_01416"/>
    </source>
</evidence>
<dbReference type="PANTHER" id="PTHR11910">
    <property type="entry name" value="ATP SYNTHASE DELTA CHAIN"/>
    <property type="match status" value="1"/>
</dbReference>
<dbReference type="PRINTS" id="PR00125">
    <property type="entry name" value="ATPASEDELTA"/>
</dbReference>
<dbReference type="GO" id="GO:0045259">
    <property type="term" value="C:proton-transporting ATP synthase complex"/>
    <property type="evidence" value="ECO:0007669"/>
    <property type="project" value="UniProtKB-KW"/>
</dbReference>
<keyword evidence="3 7" id="KW-0375">Hydrogen ion transport</keyword>
<dbReference type="HAMAP" id="MF_01416">
    <property type="entry name" value="ATP_synth_delta_bact"/>
    <property type="match status" value="1"/>
</dbReference>
<dbReference type="GO" id="GO:0046933">
    <property type="term" value="F:proton-transporting ATP synthase activity, rotational mechanism"/>
    <property type="evidence" value="ECO:0007669"/>
    <property type="project" value="UniProtKB-UniRule"/>
</dbReference>
<protein>
    <recommendedName>
        <fullName evidence="7">ATP synthase subunit delta</fullName>
    </recommendedName>
    <alternativeName>
        <fullName evidence="7">ATP synthase F(1) sector subunit delta</fullName>
    </alternativeName>
    <alternativeName>
        <fullName evidence="7">F-type ATPase subunit delta</fullName>
        <shortName evidence="7">F-ATPase subunit delta</shortName>
    </alternativeName>
</protein>
<evidence type="ECO:0000256" key="3">
    <source>
        <dbReference type="ARBA" id="ARBA00022781"/>
    </source>
</evidence>
<keyword evidence="7" id="KW-1003">Cell membrane</keyword>
<dbReference type="Gene3D" id="1.10.520.20">
    <property type="entry name" value="N-terminal domain of the delta subunit of the F1F0-ATP synthase"/>
    <property type="match status" value="1"/>
</dbReference>
<name>A0AAX3MY49_9BACL</name>
<keyword evidence="4 7" id="KW-0406">Ion transport</keyword>
<reference evidence="8" key="1">
    <citation type="submission" date="2023-02" db="EMBL/GenBank/DDBJ databases">
        <title>Pathogen: clinical or host-associated sample.</title>
        <authorList>
            <person name="Hergert J."/>
            <person name="Casey R."/>
            <person name="Wagner J."/>
            <person name="Young E.L."/>
            <person name="Oakeson K.F."/>
        </authorList>
    </citation>
    <scope>NUCLEOTIDE SEQUENCE</scope>
    <source>
        <strain evidence="8">2022CK-00830</strain>
    </source>
</reference>
<dbReference type="InterPro" id="IPR000711">
    <property type="entry name" value="ATPase_OSCP/dsu"/>
</dbReference>
<gene>
    <name evidence="7" type="primary">atpH</name>
    <name evidence="8" type="ORF">PUW23_23025</name>
</gene>
<dbReference type="NCBIfam" id="NF004403">
    <property type="entry name" value="PRK05758.2-4"/>
    <property type="match status" value="1"/>
</dbReference>
<dbReference type="EMBL" id="CP118101">
    <property type="protein sequence ID" value="WDH82288.1"/>
    <property type="molecule type" value="Genomic_DNA"/>
</dbReference>
<keyword evidence="5 7" id="KW-0472">Membrane</keyword>
<evidence type="ECO:0000256" key="5">
    <source>
        <dbReference type="ARBA" id="ARBA00023136"/>
    </source>
</evidence>
<proteinExistence type="inferred from homology"/>
<dbReference type="SUPFAM" id="SSF47928">
    <property type="entry name" value="N-terminal domain of the delta subunit of the F1F0-ATP synthase"/>
    <property type="match status" value="1"/>
</dbReference>
<comment type="function">
    <text evidence="7">F(1)F(0) ATP synthase produces ATP from ADP in the presence of a proton or sodium gradient. F-type ATPases consist of two structural domains, F(1) containing the extramembraneous catalytic core and F(0) containing the membrane proton channel, linked together by a central stalk and a peripheral stalk. During catalysis, ATP synthesis in the catalytic domain of F(1) is coupled via a rotary mechanism of the central stalk subunits to proton translocation.</text>
</comment>
<accession>A0AAX3MY49</accession>
<comment type="subcellular location">
    <subcellularLocation>
        <location evidence="7">Cell membrane</location>
        <topology evidence="7">Peripheral membrane protein</topology>
    </subcellularLocation>
    <subcellularLocation>
        <location evidence="1">Membrane</location>
    </subcellularLocation>
</comment>
<evidence type="ECO:0000256" key="1">
    <source>
        <dbReference type="ARBA" id="ARBA00004370"/>
    </source>
</evidence>
<evidence type="ECO:0000256" key="4">
    <source>
        <dbReference type="ARBA" id="ARBA00023065"/>
    </source>
</evidence>
<sequence length="180" mass="19893">MSRDTVVAKRYAKALYDVAIEKQSVLEVEAELHAVASSITGDRDVFKFISSPNVSVSTKLSVLDAVKEKVSEPVLNTVKLLIERGRVEILDAVVDSYLDLEASSLGMVNARVYSAYELNEEEKQAVSKEFGDRINKQLRIENIVDKSLIGGLKVVIGDTVYDGSLAGQLKRIEQSFSRRV</sequence>
<dbReference type="RefSeq" id="WP_205054597.1">
    <property type="nucleotide sequence ID" value="NZ_CP118101.1"/>
</dbReference>
<dbReference type="NCBIfam" id="NF004402">
    <property type="entry name" value="PRK05758.2-2"/>
    <property type="match status" value="1"/>
</dbReference>
<evidence type="ECO:0000256" key="2">
    <source>
        <dbReference type="ARBA" id="ARBA00022448"/>
    </source>
</evidence>
<evidence type="ECO:0000256" key="6">
    <source>
        <dbReference type="ARBA" id="ARBA00023310"/>
    </source>
</evidence>
<evidence type="ECO:0000313" key="8">
    <source>
        <dbReference type="EMBL" id="WDH82288.1"/>
    </source>
</evidence>
<keyword evidence="6 7" id="KW-0066">ATP synthesis</keyword>
<dbReference type="NCBIfam" id="TIGR01145">
    <property type="entry name" value="ATP_synt_delta"/>
    <property type="match status" value="1"/>
</dbReference>
<keyword evidence="2 7" id="KW-0813">Transport</keyword>
<dbReference type="AlphaFoldDB" id="A0AAX3MY49"/>
<dbReference type="InterPro" id="IPR026015">
    <property type="entry name" value="ATP_synth_OSCP/delta_N_sf"/>
</dbReference>
<organism evidence="8 9">
    <name type="scientific">Paenibacillus urinalis</name>
    <dbReference type="NCBI Taxonomy" id="521520"/>
    <lineage>
        <taxon>Bacteria</taxon>
        <taxon>Bacillati</taxon>
        <taxon>Bacillota</taxon>
        <taxon>Bacilli</taxon>
        <taxon>Bacillales</taxon>
        <taxon>Paenibacillaceae</taxon>
        <taxon>Paenibacillus</taxon>
    </lineage>
</organism>
<keyword evidence="7" id="KW-0139">CF(1)</keyword>
<comment type="function">
    <text evidence="7">This protein is part of the stalk that links CF(0) to CF(1). It either transmits conformational changes from CF(0) to CF(1) or is implicated in proton conduction.</text>
</comment>
<dbReference type="Proteomes" id="UP001220962">
    <property type="component" value="Chromosome"/>
</dbReference>
<dbReference type="GO" id="GO:0005886">
    <property type="term" value="C:plasma membrane"/>
    <property type="evidence" value="ECO:0007669"/>
    <property type="project" value="UniProtKB-SubCell"/>
</dbReference>